<comment type="subunit">
    <text evidence="9">Component of the mitochondrial contact site and cristae organizing system (MICOS) complex.</text>
</comment>
<dbReference type="EMBL" id="KZ819321">
    <property type="protein sequence ID" value="PWN24229.1"/>
    <property type="molecule type" value="Genomic_DNA"/>
</dbReference>
<dbReference type="AlphaFoldDB" id="A0A316UG53"/>
<dbReference type="InterPro" id="IPR007512">
    <property type="entry name" value="Mic10"/>
</dbReference>
<keyword evidence="6 9" id="KW-1133">Transmembrane helix</keyword>
<feature type="compositionally biased region" description="Low complexity" evidence="10">
    <location>
        <begin position="82"/>
        <end position="114"/>
    </location>
</feature>
<evidence type="ECO:0000256" key="2">
    <source>
        <dbReference type="ARBA" id="ARBA00004434"/>
    </source>
</evidence>
<organism evidence="11 12">
    <name type="scientific">Pseudomicrostroma glucosiphilum</name>
    <dbReference type="NCBI Taxonomy" id="1684307"/>
    <lineage>
        <taxon>Eukaryota</taxon>
        <taxon>Fungi</taxon>
        <taxon>Dikarya</taxon>
        <taxon>Basidiomycota</taxon>
        <taxon>Ustilaginomycotina</taxon>
        <taxon>Exobasidiomycetes</taxon>
        <taxon>Microstromatales</taxon>
        <taxon>Microstromatales incertae sedis</taxon>
        <taxon>Pseudomicrostroma</taxon>
    </lineage>
</organism>
<evidence type="ECO:0000256" key="7">
    <source>
        <dbReference type="ARBA" id="ARBA00023128"/>
    </source>
</evidence>
<comment type="similarity">
    <text evidence="3 9">Belongs to the MICOS complex subunit Mic10 family.</text>
</comment>
<evidence type="ECO:0000256" key="4">
    <source>
        <dbReference type="ARBA" id="ARBA00022692"/>
    </source>
</evidence>
<dbReference type="OrthoDB" id="1916310at2759"/>
<keyword evidence="4 9" id="KW-0812">Transmembrane</keyword>
<protein>
    <recommendedName>
        <fullName evidence="9">MICOS complex subunit MIC10</fullName>
    </recommendedName>
</protein>
<dbReference type="Pfam" id="PF04418">
    <property type="entry name" value="DUF543"/>
    <property type="match status" value="1"/>
</dbReference>
<evidence type="ECO:0000256" key="9">
    <source>
        <dbReference type="RuleBase" id="RU363011"/>
    </source>
</evidence>
<sequence length="174" mass="18436">MSAAQSSPSQEKVPSEDIIARKTDLCISNAIVKTGIGLGTGVVLSVLLFRRRAFPVWLGTGFGAGSAYTDCERSFNPYSSPGLRVLPPSLSPPSSSSKSSPSSSYSSNPSSPSSEGSTVLERLSQRAGEAIDTAKVKAKPTVEEVKDQYGLAKDKVEAKGREVKSEVEKKIRQV</sequence>
<feature type="region of interest" description="Disordered" evidence="10">
    <location>
        <begin position="82"/>
        <end position="124"/>
    </location>
</feature>
<dbReference type="GO" id="GO:0061617">
    <property type="term" value="C:MICOS complex"/>
    <property type="evidence" value="ECO:0007669"/>
    <property type="project" value="UniProtKB-UniRule"/>
</dbReference>
<keyword evidence="7 9" id="KW-0496">Mitochondrion</keyword>
<evidence type="ECO:0000256" key="6">
    <source>
        <dbReference type="ARBA" id="ARBA00022989"/>
    </source>
</evidence>
<keyword evidence="8 9" id="KW-0472">Membrane</keyword>
<evidence type="ECO:0000313" key="11">
    <source>
        <dbReference type="EMBL" id="PWN24229.1"/>
    </source>
</evidence>
<gene>
    <name evidence="11" type="ORF">BCV69DRAFT_280125</name>
</gene>
<reference evidence="11 12" key="1">
    <citation type="journal article" date="2018" name="Mol. Biol. Evol.">
        <title>Broad Genomic Sampling Reveals a Smut Pathogenic Ancestry of the Fungal Clade Ustilaginomycotina.</title>
        <authorList>
            <person name="Kijpornyongpan T."/>
            <person name="Mondo S.J."/>
            <person name="Barry K."/>
            <person name="Sandor L."/>
            <person name="Lee J."/>
            <person name="Lipzen A."/>
            <person name="Pangilinan J."/>
            <person name="LaButti K."/>
            <person name="Hainaut M."/>
            <person name="Henrissat B."/>
            <person name="Grigoriev I.V."/>
            <person name="Spatafora J.W."/>
            <person name="Aime M.C."/>
        </authorList>
    </citation>
    <scope>NUCLEOTIDE SEQUENCE [LARGE SCALE GENOMIC DNA]</scope>
    <source>
        <strain evidence="11 12">MCA 4718</strain>
    </source>
</reference>
<accession>A0A316UG53</accession>
<evidence type="ECO:0000256" key="3">
    <source>
        <dbReference type="ARBA" id="ARBA00006792"/>
    </source>
</evidence>
<evidence type="ECO:0000256" key="1">
    <source>
        <dbReference type="ARBA" id="ARBA00002689"/>
    </source>
</evidence>
<feature type="transmembrane region" description="Helical" evidence="9">
    <location>
        <begin position="30"/>
        <end position="49"/>
    </location>
</feature>
<evidence type="ECO:0000256" key="8">
    <source>
        <dbReference type="ARBA" id="ARBA00023136"/>
    </source>
</evidence>
<evidence type="ECO:0000313" key="12">
    <source>
        <dbReference type="Proteomes" id="UP000245942"/>
    </source>
</evidence>
<keyword evidence="12" id="KW-1185">Reference proteome</keyword>
<comment type="subcellular location">
    <subcellularLocation>
        <location evidence="2 9">Mitochondrion inner membrane</location>
        <topology evidence="2 9">Single-pass membrane protein</topology>
    </subcellularLocation>
</comment>
<dbReference type="GeneID" id="37013233"/>
<evidence type="ECO:0000256" key="5">
    <source>
        <dbReference type="ARBA" id="ARBA00022792"/>
    </source>
</evidence>
<comment type="function">
    <text evidence="1 9">Component of the MICOS complex, a large protein complex of the mitochondrial inner membrane that plays crucial roles in the maintenance of crista junctions, inner membrane architecture, and formation of contact sites to the outer membrane.</text>
</comment>
<dbReference type="RefSeq" id="XP_025351389.1">
    <property type="nucleotide sequence ID" value="XM_025491499.1"/>
</dbReference>
<name>A0A316UG53_9BASI</name>
<proteinExistence type="inferred from homology"/>
<evidence type="ECO:0000256" key="10">
    <source>
        <dbReference type="SAM" id="MobiDB-lite"/>
    </source>
</evidence>
<keyword evidence="5 9" id="KW-0999">Mitochondrion inner membrane</keyword>
<dbReference type="PANTHER" id="PTHR21304:SF0">
    <property type="entry name" value="MICOS COMPLEX SUBUNIT MIC10"/>
    <property type="match status" value="1"/>
</dbReference>
<dbReference type="STRING" id="1684307.A0A316UG53"/>
<dbReference type="Proteomes" id="UP000245942">
    <property type="component" value="Unassembled WGS sequence"/>
</dbReference>
<dbReference type="PANTHER" id="PTHR21304">
    <property type="entry name" value="MICOS COMPLEX SUBUNIT MIC10"/>
    <property type="match status" value="1"/>
</dbReference>